<evidence type="ECO:0000256" key="1">
    <source>
        <dbReference type="ARBA" id="ARBA00023015"/>
    </source>
</evidence>
<evidence type="ECO:0000256" key="2">
    <source>
        <dbReference type="ARBA" id="ARBA00023125"/>
    </source>
</evidence>
<dbReference type="Gene3D" id="1.10.10.60">
    <property type="entry name" value="Homeodomain-like"/>
    <property type="match status" value="2"/>
</dbReference>
<dbReference type="GO" id="GO:0003700">
    <property type="term" value="F:DNA-binding transcription factor activity"/>
    <property type="evidence" value="ECO:0007669"/>
    <property type="project" value="InterPro"/>
</dbReference>
<protein>
    <submittedName>
        <fullName evidence="4">Helix-turn-helix transcriptional regulator</fullName>
    </submittedName>
</protein>
<dbReference type="PROSITE" id="PS00041">
    <property type="entry name" value="HTH_ARAC_FAMILY_1"/>
    <property type="match status" value="1"/>
</dbReference>
<keyword evidence="5" id="KW-1185">Reference proteome</keyword>
<organism evidence="4 5">
    <name type="scientific">Chitinophaga solisilvae</name>
    <dbReference type="NCBI Taxonomy" id="1233460"/>
    <lineage>
        <taxon>Bacteria</taxon>
        <taxon>Pseudomonadati</taxon>
        <taxon>Bacteroidota</taxon>
        <taxon>Chitinophagia</taxon>
        <taxon>Chitinophagales</taxon>
        <taxon>Chitinophagaceae</taxon>
        <taxon>Chitinophaga</taxon>
    </lineage>
</organism>
<name>A0A433WG59_9BACT</name>
<comment type="caution">
    <text evidence="4">The sequence shown here is derived from an EMBL/GenBank/DDBJ whole genome shotgun (WGS) entry which is preliminary data.</text>
</comment>
<dbReference type="Pfam" id="PF12833">
    <property type="entry name" value="HTH_18"/>
    <property type="match status" value="1"/>
</dbReference>
<reference evidence="4" key="1">
    <citation type="submission" date="2020-05" db="EMBL/GenBank/DDBJ databases">
        <title>Chitinophaga laudate sp. nov., isolated from a tropical peat swamp.</title>
        <authorList>
            <person name="Goh C.B.S."/>
            <person name="Lee M.S."/>
            <person name="Parimannan S."/>
            <person name="Pasbakhsh P."/>
            <person name="Yule C.M."/>
            <person name="Rajandas H."/>
            <person name="Loke S."/>
            <person name="Croft L."/>
            <person name="Tan J.B.L."/>
        </authorList>
    </citation>
    <scope>NUCLEOTIDE SEQUENCE</scope>
    <source>
        <strain evidence="4">Mgbs1</strain>
    </source>
</reference>
<evidence type="ECO:0000313" key="4">
    <source>
        <dbReference type="EMBL" id="NSL86116.1"/>
    </source>
</evidence>
<evidence type="ECO:0000313" key="5">
    <source>
        <dbReference type="Proteomes" id="UP000281028"/>
    </source>
</evidence>
<evidence type="ECO:0000256" key="3">
    <source>
        <dbReference type="ARBA" id="ARBA00023163"/>
    </source>
</evidence>
<dbReference type="InterPro" id="IPR018060">
    <property type="entry name" value="HTH_AraC"/>
</dbReference>
<accession>A0A433WG59</accession>
<dbReference type="SMART" id="SM00342">
    <property type="entry name" value="HTH_ARAC"/>
    <property type="match status" value="1"/>
</dbReference>
<dbReference type="Proteomes" id="UP000281028">
    <property type="component" value="Unassembled WGS sequence"/>
</dbReference>
<keyword evidence="3" id="KW-0804">Transcription</keyword>
<keyword evidence="2" id="KW-0238">DNA-binding</keyword>
<dbReference type="GO" id="GO:0043565">
    <property type="term" value="F:sequence-specific DNA binding"/>
    <property type="evidence" value="ECO:0007669"/>
    <property type="project" value="InterPro"/>
</dbReference>
<keyword evidence="1" id="KW-0805">Transcription regulation</keyword>
<dbReference type="AlphaFoldDB" id="A0A433WG59"/>
<dbReference type="InterPro" id="IPR018062">
    <property type="entry name" value="HTH_AraC-typ_CS"/>
</dbReference>
<sequence>MTADQYPKIYFYRRLVQAKLYIDMHYAENIDLDNISDEACFSKFHFVRQFKNIYRRTPHQYLIFVRMKKAMELLKAGVPVTDACYEVGFESVSTFSGLFRRITGEPPSRYLARHQELRAQMIRSPLTYVPGCFAEKNGWFRD</sequence>
<dbReference type="EMBL" id="RIAR02000001">
    <property type="protein sequence ID" value="NSL86116.1"/>
    <property type="molecule type" value="Genomic_DNA"/>
</dbReference>
<dbReference type="InterPro" id="IPR050204">
    <property type="entry name" value="AraC_XylS_family_regulators"/>
</dbReference>
<dbReference type="OrthoDB" id="9816011at2"/>
<dbReference type="PANTHER" id="PTHR46796:SF14">
    <property type="entry name" value="TRANSCRIPTIONAL REGULATORY PROTEIN"/>
    <property type="match status" value="1"/>
</dbReference>
<dbReference type="PROSITE" id="PS01124">
    <property type="entry name" value="HTH_ARAC_FAMILY_2"/>
    <property type="match status" value="1"/>
</dbReference>
<proteinExistence type="predicted"/>
<gene>
    <name evidence="4" type="ORF">ECE50_004685</name>
</gene>
<dbReference type="PANTHER" id="PTHR46796">
    <property type="entry name" value="HTH-TYPE TRANSCRIPTIONAL ACTIVATOR RHAS-RELATED"/>
    <property type="match status" value="1"/>
</dbReference>
<dbReference type="InterPro" id="IPR009057">
    <property type="entry name" value="Homeodomain-like_sf"/>
</dbReference>
<dbReference type="SUPFAM" id="SSF46689">
    <property type="entry name" value="Homeodomain-like"/>
    <property type="match status" value="2"/>
</dbReference>